<dbReference type="CDD" id="cd00761">
    <property type="entry name" value="Glyco_tranf_GTA_type"/>
    <property type="match status" value="1"/>
</dbReference>
<dbReference type="PANTHER" id="PTHR43685">
    <property type="entry name" value="GLYCOSYLTRANSFERASE"/>
    <property type="match status" value="1"/>
</dbReference>
<dbReference type="Pfam" id="PF00535">
    <property type="entry name" value="Glycos_transf_2"/>
    <property type="match status" value="1"/>
</dbReference>
<dbReference type="InterPro" id="IPR019734">
    <property type="entry name" value="TPR_rpt"/>
</dbReference>
<sequence>MHRPDFSIIIPVFNGENTIERAIESVINQTYSNWELIIVDDGSTDDLRKNITPYLHESRITYSYQKNKGVAAARNLGIKKSRAKYLIFLDSDDELLPGLLSDLQTSSFSQFDLIFWKALKITEKKSIVWKPVKLEKIYNNLKATFLSGSVCYKKELLLRTGGFDQNLQFGENYELGMRLAQFPNLKTKNLSQVYLKYHLNENFRPSTEPSLKLNSLDHLLIKHECLYKKDSYSYSRLLYQIGYLNEKLGRYGEAIEYYKKAGKIRNLYWKPQIKRILFIFKKLPT</sequence>
<gene>
    <name evidence="3" type="ORF">MKO06_08300</name>
</gene>
<protein>
    <submittedName>
        <fullName evidence="3">Glycosyltransferase</fullName>
        <ecNumber evidence="3">2.4.-.-</ecNumber>
    </submittedName>
</protein>
<keyword evidence="3" id="KW-0808">Transferase</keyword>
<keyword evidence="1" id="KW-0802">TPR repeat</keyword>
<dbReference type="Pfam" id="PF13181">
    <property type="entry name" value="TPR_8"/>
    <property type="match status" value="1"/>
</dbReference>
<dbReference type="SUPFAM" id="SSF48452">
    <property type="entry name" value="TPR-like"/>
    <property type="match status" value="1"/>
</dbReference>
<evidence type="ECO:0000256" key="1">
    <source>
        <dbReference type="PROSITE-ProRule" id="PRU00339"/>
    </source>
</evidence>
<comment type="caution">
    <text evidence="3">The sequence shown here is derived from an EMBL/GenBank/DDBJ whole genome shotgun (WGS) entry which is preliminary data.</text>
</comment>
<dbReference type="SUPFAM" id="SSF53448">
    <property type="entry name" value="Nucleotide-diphospho-sugar transferases"/>
    <property type="match status" value="1"/>
</dbReference>
<feature type="domain" description="Glycosyltransferase 2-like" evidence="2">
    <location>
        <begin position="7"/>
        <end position="104"/>
    </location>
</feature>
<reference evidence="3" key="1">
    <citation type="submission" date="2022-07" db="EMBL/GenBank/DDBJ databases">
        <title>Gramela sediminis sp. nov., isolated from deep-sea sediment of the Indian Ocean.</title>
        <authorList>
            <person name="Shi H."/>
        </authorList>
    </citation>
    <scope>NUCLEOTIDE SEQUENCE</scope>
    <source>
        <strain evidence="3">GC03-9</strain>
    </source>
</reference>
<dbReference type="InterPro" id="IPR001173">
    <property type="entry name" value="Glyco_trans_2-like"/>
</dbReference>
<feature type="repeat" description="TPR" evidence="1">
    <location>
        <begin position="235"/>
        <end position="268"/>
    </location>
</feature>
<keyword evidence="4" id="KW-1185">Reference proteome</keyword>
<dbReference type="PANTHER" id="PTHR43685:SF2">
    <property type="entry name" value="GLYCOSYLTRANSFERASE 2-LIKE DOMAIN-CONTAINING PROTEIN"/>
    <property type="match status" value="1"/>
</dbReference>
<dbReference type="PROSITE" id="PS50005">
    <property type="entry name" value="TPR"/>
    <property type="match status" value="1"/>
</dbReference>
<dbReference type="InterPro" id="IPR050834">
    <property type="entry name" value="Glycosyltransf_2"/>
</dbReference>
<proteinExistence type="predicted"/>
<evidence type="ECO:0000313" key="3">
    <source>
        <dbReference type="EMBL" id="MCP9199903.1"/>
    </source>
</evidence>
<dbReference type="GO" id="GO:0016757">
    <property type="term" value="F:glycosyltransferase activity"/>
    <property type="evidence" value="ECO:0007669"/>
    <property type="project" value="UniProtKB-KW"/>
</dbReference>
<name>A0A9X2KWS4_9FLAO</name>
<dbReference type="EC" id="2.4.-.-" evidence="3"/>
<dbReference type="AlphaFoldDB" id="A0A9X2KWS4"/>
<evidence type="ECO:0000259" key="2">
    <source>
        <dbReference type="Pfam" id="PF00535"/>
    </source>
</evidence>
<dbReference type="EMBL" id="JANCNS010000002">
    <property type="protein sequence ID" value="MCP9199903.1"/>
    <property type="molecule type" value="Genomic_DNA"/>
</dbReference>
<dbReference type="RefSeq" id="WP_241551715.1">
    <property type="nucleotide sequence ID" value="NZ_JANCNS010000002.1"/>
</dbReference>
<evidence type="ECO:0000313" key="4">
    <source>
        <dbReference type="Proteomes" id="UP001155280"/>
    </source>
</evidence>
<dbReference type="Gene3D" id="3.90.550.10">
    <property type="entry name" value="Spore Coat Polysaccharide Biosynthesis Protein SpsA, Chain A"/>
    <property type="match status" value="1"/>
</dbReference>
<keyword evidence="3" id="KW-0328">Glycosyltransferase</keyword>
<organism evidence="3 4">
    <name type="scientific">Christiangramia oceanisediminis</name>
    <dbReference type="NCBI Taxonomy" id="2920386"/>
    <lineage>
        <taxon>Bacteria</taxon>
        <taxon>Pseudomonadati</taxon>
        <taxon>Bacteroidota</taxon>
        <taxon>Flavobacteriia</taxon>
        <taxon>Flavobacteriales</taxon>
        <taxon>Flavobacteriaceae</taxon>
        <taxon>Christiangramia</taxon>
    </lineage>
</organism>
<dbReference type="Proteomes" id="UP001155280">
    <property type="component" value="Unassembled WGS sequence"/>
</dbReference>
<dbReference type="InterPro" id="IPR011990">
    <property type="entry name" value="TPR-like_helical_dom_sf"/>
</dbReference>
<dbReference type="InterPro" id="IPR029044">
    <property type="entry name" value="Nucleotide-diphossugar_trans"/>
</dbReference>
<accession>A0A9X2KWS4</accession>